<feature type="region of interest" description="Disordered" evidence="1">
    <location>
        <begin position="232"/>
        <end position="257"/>
    </location>
</feature>
<feature type="domain" description="Phage-Barnase-EndoU-ColicinE5/D-RelE like nuclease 4" evidence="2">
    <location>
        <begin position="322"/>
        <end position="500"/>
    </location>
</feature>
<sequence length="1373" mass="157257">MDKKVFLDKLYQLRENIQKVIDYRKEKSSIDINVDSPDAGFTVNAIYLHKGIPNAYDVFYGFLNKQGFYLAELFDLKYGTENKYDMNFYQFHTDFLNQTIDVEKLQLAENSMDKLDVMLKFTDTLLGEDQPLDKELATDALGILNSNFNTKLLSVGYRSTEDDVYIVPTNDFIHMDENMLLGITTSDRYIDKNMKHWVVNRLTHSISDEDASYLITQSGAIETLWIEKQNRKTIKESEPSSKEFNSEDTKKDRHGLDGQQDGIVELNLFTNEIIIGRKVPTNLSASTALGLPHQYPNYSTNKENYHEVLRNDHKFFSRLPTLYETVKKFDNLLANRTWEIIVDSDDGKVDIYSINVRKDQFGHLLGLKYLENGSQSPQLDLYNDLINGDLNINRVLVKEKGETTKKMGVMRDFMANINSNSLFFKDISGFKKRTGVSKALYIPKKQIFEGFRELADKSLVWVTNMSIRNLKVKREIKEFNQKNVLAMLTHKNGEEIHVIMFNSEIPNASEKLSRAMHYIETSEWRLRDQQQVISLMEDLLKQKVNEKQTVQDLIIQHQLELNLTDIHGDDPSGLVTEFLRTARESGITKLEITHVNQLVNWAKDKSILLANQQQKNAEDTWPKERGEKRMMNPEVKSKLASSSPLVRRSVLARNDLTEEAIDRLANDWDVSVRALTATNKYRLDKLVHDSEDRVVIEVLQHMYGLDVIEQNFKLTEAEKEIAKQQTEVTNDLPVIEKLRVNANLVTKAGYHLEQQYQENIPFILVALAGQGYKLDELAQHENPMVSKLAKYHQNDLQRSLTGTGTKEEKLELISKGKYRAYFLNDEDPDIRKALITTKVAYASGGYTAGYALDVLSQDADPSVAKLSKEKIIENQMYLLPENQIQNPDLEKEQNQEPYYSVAPAMDVPENVAEVTPMIDTGIQALVDNHELQQWKKNPDLYFVKGLKKVAIERQEDGSFKVSEKFTPTEDKAKQRVEEILSKQTGQMQEIKEPEKDFNPLDKENISQYALDLIKNYVADPQEMKDYLDFMSKFPNLSPRNVALIQKQWHGANAVATYNQWAEYHEKLGLTAEDIEPSTRVYKNRKTGEEKTYTEAKLSVKAGEKAEITLFRPIFSDVIPSLDEKGNIKVDSKGSPILKLKEYATEMEKQALKEGKIKVVDQRRTGFTTYKVFELSQTNLKPESYPKAMPNRHYNFDVDEEVAKKMIEGLKDYSNEIGVPIKIDTANNLGNAHGAYYPTLEMILLNKNNTPTENIGTSIHELAHATLHNNKKVEASVAEFEAEMTSYIVAKSFGMDTGDKAVHYIAGWTKNLSLMDDKQLNESLSRVHKTAQKMIDTINKRMDPPIDNSKEIANKLQQNVNNPLPFMAKAGRSI</sequence>
<dbReference type="InterPro" id="IPR011989">
    <property type="entry name" value="ARM-like"/>
</dbReference>
<gene>
    <name evidence="3" type="ORF">B5E88_11485</name>
</gene>
<protein>
    <recommendedName>
        <fullName evidence="2">Phage-Barnase-EndoU-ColicinE5/D-RelE like nuclease 4 domain-containing protein</fullName>
    </recommendedName>
</protein>
<dbReference type="RefSeq" id="WP_087216184.1">
    <property type="nucleotide sequence ID" value="NZ_NFLC01000036.1"/>
</dbReference>
<dbReference type="Pfam" id="PF18813">
    <property type="entry name" value="PBECR4"/>
    <property type="match status" value="1"/>
</dbReference>
<evidence type="ECO:0000259" key="2">
    <source>
        <dbReference type="Pfam" id="PF18813"/>
    </source>
</evidence>
<dbReference type="Gene3D" id="1.10.10.2910">
    <property type="match status" value="1"/>
</dbReference>
<comment type="caution">
    <text evidence="3">The sequence shown here is derived from an EMBL/GenBank/DDBJ whole genome shotgun (WGS) entry which is preliminary data.</text>
</comment>
<evidence type="ECO:0000256" key="1">
    <source>
        <dbReference type="SAM" id="MobiDB-lite"/>
    </source>
</evidence>
<feature type="compositionally biased region" description="Basic and acidic residues" evidence="1">
    <location>
        <begin position="232"/>
        <end position="256"/>
    </location>
</feature>
<reference evidence="4" key="1">
    <citation type="submission" date="2017-04" db="EMBL/GenBank/DDBJ databases">
        <title>Function of individual gut microbiota members based on whole genome sequencing of pure cultures obtained from chicken caecum.</title>
        <authorList>
            <person name="Medvecky M."/>
            <person name="Cejkova D."/>
            <person name="Polansky O."/>
            <person name="Karasova D."/>
            <person name="Kubasova T."/>
            <person name="Cizek A."/>
            <person name="Rychlik I."/>
        </authorList>
    </citation>
    <scope>NUCLEOTIDE SEQUENCE [LARGE SCALE GENOMIC DNA]</scope>
    <source>
        <strain evidence="4">An144</strain>
    </source>
</reference>
<dbReference type="Proteomes" id="UP000196074">
    <property type="component" value="Unassembled WGS sequence"/>
</dbReference>
<accession>A0A1Y4QSS0</accession>
<evidence type="ECO:0000313" key="3">
    <source>
        <dbReference type="EMBL" id="OUQ08150.1"/>
    </source>
</evidence>
<name>A0A1Y4QSS0_9ENTE</name>
<dbReference type="EMBL" id="NFLC01000036">
    <property type="protein sequence ID" value="OUQ08150.1"/>
    <property type="molecule type" value="Genomic_DNA"/>
</dbReference>
<evidence type="ECO:0000313" key="4">
    <source>
        <dbReference type="Proteomes" id="UP000196074"/>
    </source>
</evidence>
<organism evidence="3 4">
    <name type="scientific">Enterococcus cecorum</name>
    <dbReference type="NCBI Taxonomy" id="44008"/>
    <lineage>
        <taxon>Bacteria</taxon>
        <taxon>Bacillati</taxon>
        <taxon>Bacillota</taxon>
        <taxon>Bacilli</taxon>
        <taxon>Lactobacillales</taxon>
        <taxon>Enterococcaceae</taxon>
        <taxon>Enterococcus</taxon>
    </lineage>
</organism>
<dbReference type="Gene3D" id="1.25.10.10">
    <property type="entry name" value="Leucine-rich Repeat Variant"/>
    <property type="match status" value="1"/>
</dbReference>
<proteinExistence type="predicted"/>
<dbReference type="InterPro" id="IPR041420">
    <property type="entry name" value="PBECR4"/>
</dbReference>